<evidence type="ECO:0000313" key="2">
    <source>
        <dbReference type="Proteomes" id="UP001165064"/>
    </source>
</evidence>
<gene>
    <name evidence="1" type="ORF">Amon02_000031100</name>
</gene>
<keyword evidence="2" id="KW-1185">Reference proteome</keyword>
<accession>A0ACB5SRI7</accession>
<name>A0ACB5SRI7_AMBMO</name>
<evidence type="ECO:0000313" key="1">
    <source>
        <dbReference type="EMBL" id="GME70729.1"/>
    </source>
</evidence>
<proteinExistence type="predicted"/>
<reference evidence="1" key="1">
    <citation type="submission" date="2023-04" db="EMBL/GenBank/DDBJ databases">
        <title>Ambrosiozyma monospora NBRC 10751.</title>
        <authorList>
            <person name="Ichikawa N."/>
            <person name="Sato H."/>
            <person name="Tonouchi N."/>
        </authorList>
    </citation>
    <scope>NUCLEOTIDE SEQUENCE</scope>
    <source>
        <strain evidence="1">NBRC 10751</strain>
    </source>
</reference>
<protein>
    <submittedName>
        <fullName evidence="1">Unnamed protein product</fullName>
    </submittedName>
</protein>
<organism evidence="1 2">
    <name type="scientific">Ambrosiozyma monospora</name>
    <name type="common">Yeast</name>
    <name type="synonym">Endomycopsis monosporus</name>
    <dbReference type="NCBI Taxonomy" id="43982"/>
    <lineage>
        <taxon>Eukaryota</taxon>
        <taxon>Fungi</taxon>
        <taxon>Dikarya</taxon>
        <taxon>Ascomycota</taxon>
        <taxon>Saccharomycotina</taxon>
        <taxon>Pichiomycetes</taxon>
        <taxon>Pichiales</taxon>
        <taxon>Pichiaceae</taxon>
        <taxon>Ambrosiozyma</taxon>
    </lineage>
</organism>
<dbReference type="Proteomes" id="UP001165064">
    <property type="component" value="Unassembled WGS sequence"/>
</dbReference>
<comment type="caution">
    <text evidence="1">The sequence shown here is derived from an EMBL/GenBank/DDBJ whole genome shotgun (WGS) entry which is preliminary data.</text>
</comment>
<dbReference type="EMBL" id="BSXS01000085">
    <property type="protein sequence ID" value="GME70729.1"/>
    <property type="molecule type" value="Genomic_DNA"/>
</dbReference>
<sequence length="643" mass="71360">MIKLVSFAQKKTQIENEKFQISTAKPRQMFLLYPLFLLLSYHSLVDAQPQPYYVFLPHETGLKTTVSSSTATTSTSYSSSSSLVKTHAIHYGHLKKAETSSHSESDQTDSDSNSDSETQTTSSDTDSTPTDSDSTESPSITSNVYPNSDAYKWAFFGAMASEFDYIYSSLVSNYTSSLSAGEYNVITSIQSVMNNGSRYWSVYECGALCTDTLDSLYSNVYSEFPDDLQSSVDSYVQMNYAELDSTSSDSNSDSDSDTDTSTSSDFLSDYRSDYLQQDIYKTYYTASLYQECSPISTAQQGVLKSICDNVQTLTSDLPFLDAISEDARYGFIDMISRAAYTWGNLTLNPYATTPQTINDTGVYVSTYYPLEVTYNITQEIYITSWDTIFSETIVSPSVSSTVMTSSNKVSKGAVTSNILTTTGHLEVDIQKLVNCGVQALIFDYANKTERFTSYIDTHGNETFVLQYVDIVNGSLVDVNIAKYPKEFQRVNANFYNFIYKLPLERQDSLLDYMGYCFLQKFTNLPITHDDSTTAATPFEMKNWKSGDGSFFKEMFSFGYNSGFVIYFSTTLTTTDTNGFNTTTVVMSTTSSYDMYGSSLLLPTSICEQCDSASWGVTQVRLTTGASATDGAHGEYEPMAVNGS</sequence>